<dbReference type="EMBL" id="JAYMYJ010000065">
    <property type="protein sequence ID" value="MEB4590805.1"/>
    <property type="molecule type" value="Genomic_DNA"/>
</dbReference>
<evidence type="ECO:0000313" key="3">
    <source>
        <dbReference type="Proteomes" id="UP001308005"/>
    </source>
</evidence>
<evidence type="ECO:0000313" key="2">
    <source>
        <dbReference type="EMBL" id="MEB4590805.1"/>
    </source>
</evidence>
<gene>
    <name evidence="2" type="ORF">VSS37_07430</name>
</gene>
<sequence length="47" mass="5331">MGPYGVDFVHFGARLVVETDGGQHHQSPGDERREVWLKSQGFRGMRC</sequence>
<feature type="domain" description="DUF559" evidence="1">
    <location>
        <begin position="1"/>
        <end position="46"/>
    </location>
</feature>
<dbReference type="InterPro" id="IPR011335">
    <property type="entry name" value="Restrct_endonuc-II-like"/>
</dbReference>
<name>A0ABU6CVE6_9GAMM</name>
<dbReference type="InterPro" id="IPR007569">
    <property type="entry name" value="DUF559"/>
</dbReference>
<dbReference type="Pfam" id="PF04480">
    <property type="entry name" value="DUF559"/>
    <property type="match status" value="1"/>
</dbReference>
<reference evidence="3" key="1">
    <citation type="submission" date="2023-07" db="EMBL/GenBank/DDBJ databases">
        <title>The carbon used by Thiothrix.</title>
        <authorList>
            <person name="Chen L."/>
        </authorList>
    </citation>
    <scope>NUCLEOTIDE SEQUENCE [LARGE SCALE GENOMIC DNA]</scope>
</reference>
<keyword evidence="3" id="KW-1185">Reference proteome</keyword>
<comment type="caution">
    <text evidence="2">The sequence shown here is derived from an EMBL/GenBank/DDBJ whole genome shotgun (WGS) entry which is preliminary data.</text>
</comment>
<protein>
    <submittedName>
        <fullName evidence="2">DUF559 domain-containing protein</fullName>
    </submittedName>
</protein>
<reference evidence="2 3" key="2">
    <citation type="submission" date="2024-01" db="EMBL/GenBank/DDBJ databases">
        <authorList>
            <person name="Xie X."/>
        </authorList>
    </citation>
    <scope>NUCLEOTIDE SEQUENCE [LARGE SCALE GENOMIC DNA]</scope>
    <source>
        <strain evidence="2">SCUT-1</strain>
    </source>
</reference>
<dbReference type="Gene3D" id="3.40.960.10">
    <property type="entry name" value="VSR Endonuclease"/>
    <property type="match status" value="1"/>
</dbReference>
<accession>A0ABU6CVE6</accession>
<dbReference type="SUPFAM" id="SSF52980">
    <property type="entry name" value="Restriction endonuclease-like"/>
    <property type="match status" value="1"/>
</dbReference>
<evidence type="ECO:0000259" key="1">
    <source>
        <dbReference type="Pfam" id="PF04480"/>
    </source>
</evidence>
<organism evidence="2 3">
    <name type="scientific">Candidatus Thiothrix phosphatis</name>
    <dbReference type="NCBI Taxonomy" id="3112415"/>
    <lineage>
        <taxon>Bacteria</taxon>
        <taxon>Pseudomonadati</taxon>
        <taxon>Pseudomonadota</taxon>
        <taxon>Gammaproteobacteria</taxon>
        <taxon>Thiotrichales</taxon>
        <taxon>Thiotrichaceae</taxon>
        <taxon>Thiothrix</taxon>
    </lineage>
</organism>
<dbReference type="Proteomes" id="UP001308005">
    <property type="component" value="Unassembled WGS sequence"/>
</dbReference>
<proteinExistence type="predicted"/>